<accession>A0AAJ0GJ90</accession>
<evidence type="ECO:0000256" key="4">
    <source>
        <dbReference type="ARBA" id="ARBA00022801"/>
    </source>
</evidence>
<dbReference type="EMBL" id="JAWDJX010000001">
    <property type="protein sequence ID" value="KAK3058593.1"/>
    <property type="molecule type" value="Genomic_DNA"/>
</dbReference>
<dbReference type="GO" id="GO:0006508">
    <property type="term" value="P:proteolysis"/>
    <property type="evidence" value="ECO:0007669"/>
    <property type="project" value="UniProtKB-KW"/>
</dbReference>
<evidence type="ECO:0000313" key="8">
    <source>
        <dbReference type="Proteomes" id="UP001271007"/>
    </source>
</evidence>
<evidence type="ECO:0000256" key="6">
    <source>
        <dbReference type="RuleBase" id="RU361156"/>
    </source>
</evidence>
<dbReference type="GO" id="GO:0004185">
    <property type="term" value="F:serine-type carboxypeptidase activity"/>
    <property type="evidence" value="ECO:0007669"/>
    <property type="project" value="UniProtKB-UniRule"/>
</dbReference>
<dbReference type="EC" id="3.4.16.-" evidence="6"/>
<evidence type="ECO:0000256" key="1">
    <source>
        <dbReference type="ARBA" id="ARBA00009431"/>
    </source>
</evidence>
<keyword evidence="2 6" id="KW-0121">Carboxypeptidase</keyword>
<keyword evidence="6" id="KW-0732">Signal</keyword>
<dbReference type="Pfam" id="PF00450">
    <property type="entry name" value="Peptidase_S10"/>
    <property type="match status" value="1"/>
</dbReference>
<proteinExistence type="inferred from homology"/>
<name>A0AAJ0GJ90_9PEZI</name>
<keyword evidence="4 6" id="KW-0378">Hydrolase</keyword>
<dbReference type="AlphaFoldDB" id="A0AAJ0GJ90"/>
<dbReference type="PRINTS" id="PR00724">
    <property type="entry name" value="CRBOXYPTASEC"/>
</dbReference>
<keyword evidence="3 6" id="KW-0645">Protease</keyword>
<dbReference type="PANTHER" id="PTHR11802">
    <property type="entry name" value="SERINE PROTEASE FAMILY S10 SERINE CARBOXYPEPTIDASE"/>
    <property type="match status" value="1"/>
</dbReference>
<evidence type="ECO:0000256" key="3">
    <source>
        <dbReference type="ARBA" id="ARBA00022670"/>
    </source>
</evidence>
<dbReference type="InterPro" id="IPR018202">
    <property type="entry name" value="Ser_caboxypep_ser_AS"/>
</dbReference>
<dbReference type="SUPFAM" id="SSF53474">
    <property type="entry name" value="alpha/beta-Hydrolases"/>
    <property type="match status" value="1"/>
</dbReference>
<evidence type="ECO:0000256" key="5">
    <source>
        <dbReference type="ARBA" id="ARBA00023180"/>
    </source>
</evidence>
<evidence type="ECO:0000313" key="7">
    <source>
        <dbReference type="EMBL" id="KAK3058593.1"/>
    </source>
</evidence>
<keyword evidence="8" id="KW-1185">Reference proteome</keyword>
<gene>
    <name evidence="7" type="ORF">LTR09_000157</name>
</gene>
<protein>
    <recommendedName>
        <fullName evidence="6">Carboxypeptidase</fullName>
        <ecNumber evidence="6">3.4.16.-</ecNumber>
    </recommendedName>
</protein>
<dbReference type="Proteomes" id="UP001271007">
    <property type="component" value="Unassembled WGS sequence"/>
</dbReference>
<dbReference type="PANTHER" id="PTHR11802:SF479">
    <property type="entry name" value="CARBOXYPEPTIDASE"/>
    <property type="match status" value="1"/>
</dbReference>
<dbReference type="Gene3D" id="3.40.50.1820">
    <property type="entry name" value="alpha/beta hydrolase"/>
    <property type="match status" value="1"/>
</dbReference>
<comment type="caution">
    <text evidence="7">The sequence shown here is derived from an EMBL/GenBank/DDBJ whole genome shotgun (WGS) entry which is preliminary data.</text>
</comment>
<evidence type="ECO:0000256" key="2">
    <source>
        <dbReference type="ARBA" id="ARBA00022645"/>
    </source>
</evidence>
<organism evidence="7 8">
    <name type="scientific">Extremus antarcticus</name>
    <dbReference type="NCBI Taxonomy" id="702011"/>
    <lineage>
        <taxon>Eukaryota</taxon>
        <taxon>Fungi</taxon>
        <taxon>Dikarya</taxon>
        <taxon>Ascomycota</taxon>
        <taxon>Pezizomycotina</taxon>
        <taxon>Dothideomycetes</taxon>
        <taxon>Dothideomycetidae</taxon>
        <taxon>Mycosphaerellales</taxon>
        <taxon>Extremaceae</taxon>
        <taxon>Extremus</taxon>
    </lineage>
</organism>
<dbReference type="InterPro" id="IPR001563">
    <property type="entry name" value="Peptidase_S10"/>
</dbReference>
<keyword evidence="5" id="KW-0325">Glycoprotein</keyword>
<reference evidence="7" key="1">
    <citation type="submission" date="2023-04" db="EMBL/GenBank/DDBJ databases">
        <title>Black Yeasts Isolated from many extreme environments.</title>
        <authorList>
            <person name="Coleine C."/>
            <person name="Stajich J.E."/>
            <person name="Selbmann L."/>
        </authorList>
    </citation>
    <scope>NUCLEOTIDE SEQUENCE</scope>
    <source>
        <strain evidence="7">CCFEE 5312</strain>
    </source>
</reference>
<dbReference type="InterPro" id="IPR029058">
    <property type="entry name" value="AB_hydrolase_fold"/>
</dbReference>
<feature type="signal peptide" evidence="6">
    <location>
        <begin position="1"/>
        <end position="22"/>
    </location>
</feature>
<feature type="chain" id="PRO_5042314100" description="Carboxypeptidase" evidence="6">
    <location>
        <begin position="23"/>
        <end position="528"/>
    </location>
</feature>
<dbReference type="PROSITE" id="PS00131">
    <property type="entry name" value="CARBOXYPEPT_SER_SER"/>
    <property type="match status" value="1"/>
</dbReference>
<sequence length="528" mass="59213">MLVTISTRALALGAVLLASALANRLDVARNKGFHPNLARSLNGRAATPTEKRASQSYRYRNDNTESFLVESLPDIPQTFMTEMYSGLIPIHEDEPDRALFFVFQPRIGGPPVDEITIWMNGGPGCSSLEGFLQETGYIRWTWGQYAPTKNDYSWVNLTNVLWVEQPVGTGFSIGKPNATSEEDIASDFIKFFKNFQTTFGIKNHKVYVTGESYAGRYVPYIADAMLDQNDTCYYDVQGALMYDPCIGAYDVQNDMYTLPFAEANNNVINYNASFMEHLATMDEECGFSDFRDQYMQFPPSGVQPPLMESKAKCEVWNEAYYAAWTVNPCFNVYMLGFTCPLLSDPLGYPTDLQLSYPGLPVYFNRTDVKKAIHAPMDVEWLECAPHPVFKGNGGPQGLGDLSADPIQKVLPRVIEATNRVFISNGALDMDVLTNSTLLAIQNMVNYPSPNIPAPPTDSLNFKTWNGMMGFQSGPNKWQDIDITLPDLEYQDLFEQTGLGGLDRYQGIMGKQHYERGLMFTETYLSGHM</sequence>
<comment type="similarity">
    <text evidence="1 6">Belongs to the peptidase S10 family.</text>
</comment>